<dbReference type="RefSeq" id="WP_123046863.1">
    <property type="nucleotide sequence ID" value="NZ_PTJO01000001.1"/>
</dbReference>
<dbReference type="InterPro" id="IPR027417">
    <property type="entry name" value="P-loop_NTPase"/>
</dbReference>
<feature type="transmembrane region" description="Helical" evidence="7">
    <location>
        <begin position="240"/>
        <end position="261"/>
    </location>
</feature>
<dbReference type="Pfam" id="PF00664">
    <property type="entry name" value="ABC_membrane"/>
    <property type="match status" value="1"/>
</dbReference>
<dbReference type="InterPro" id="IPR003593">
    <property type="entry name" value="AAA+_ATPase"/>
</dbReference>
<dbReference type="Gene3D" id="3.40.50.300">
    <property type="entry name" value="P-loop containing nucleotide triphosphate hydrolases"/>
    <property type="match status" value="1"/>
</dbReference>
<dbReference type="SUPFAM" id="SSF52540">
    <property type="entry name" value="P-loop containing nucleoside triphosphate hydrolases"/>
    <property type="match status" value="1"/>
</dbReference>
<dbReference type="PROSITE" id="PS50929">
    <property type="entry name" value="ABC_TM1F"/>
    <property type="match status" value="1"/>
</dbReference>
<dbReference type="InterPro" id="IPR039421">
    <property type="entry name" value="Type_1_exporter"/>
</dbReference>
<dbReference type="SMART" id="SM00382">
    <property type="entry name" value="AAA"/>
    <property type="match status" value="1"/>
</dbReference>
<feature type="transmembrane region" description="Helical" evidence="7">
    <location>
        <begin position="58"/>
        <end position="79"/>
    </location>
</feature>
<dbReference type="EMBL" id="PTJO01000001">
    <property type="protein sequence ID" value="RNE49818.1"/>
    <property type="molecule type" value="Genomic_DNA"/>
</dbReference>
<dbReference type="CDD" id="cd18584">
    <property type="entry name" value="ABC_6TM_AarD_CydD"/>
    <property type="match status" value="1"/>
</dbReference>
<feature type="transmembrane region" description="Helical" evidence="7">
    <location>
        <begin position="20"/>
        <end position="46"/>
    </location>
</feature>
<evidence type="ECO:0000313" key="11">
    <source>
        <dbReference type="Proteomes" id="UP000266975"/>
    </source>
</evidence>
<dbReference type="PANTHER" id="PTHR24221">
    <property type="entry name" value="ATP-BINDING CASSETTE SUB-FAMILY B"/>
    <property type="match status" value="1"/>
</dbReference>
<dbReference type="Proteomes" id="UP000266975">
    <property type="component" value="Unassembled WGS sequence"/>
</dbReference>
<evidence type="ECO:0000313" key="10">
    <source>
        <dbReference type="EMBL" id="RNE49818.1"/>
    </source>
</evidence>
<dbReference type="Gene3D" id="1.20.1560.10">
    <property type="entry name" value="ABC transporter type 1, transmembrane domain"/>
    <property type="match status" value="1"/>
</dbReference>
<evidence type="ECO:0000256" key="3">
    <source>
        <dbReference type="ARBA" id="ARBA00022741"/>
    </source>
</evidence>
<evidence type="ECO:0000256" key="1">
    <source>
        <dbReference type="ARBA" id="ARBA00004651"/>
    </source>
</evidence>
<keyword evidence="2 7" id="KW-0812">Transmembrane</keyword>
<dbReference type="PROSITE" id="PS50893">
    <property type="entry name" value="ABC_TRANSPORTER_2"/>
    <property type="match status" value="1"/>
</dbReference>
<feature type="transmembrane region" description="Helical" evidence="7">
    <location>
        <begin position="135"/>
        <end position="156"/>
    </location>
</feature>
<dbReference type="Pfam" id="PF00005">
    <property type="entry name" value="ABC_tran"/>
    <property type="match status" value="1"/>
</dbReference>
<dbReference type="GO" id="GO:0005886">
    <property type="term" value="C:plasma membrane"/>
    <property type="evidence" value="ECO:0007669"/>
    <property type="project" value="UniProtKB-SubCell"/>
</dbReference>
<keyword evidence="3" id="KW-0547">Nucleotide-binding</keyword>
<accession>A0A3M8KBQ7</accession>
<feature type="domain" description="ABC transporter" evidence="8">
    <location>
        <begin position="336"/>
        <end position="528"/>
    </location>
</feature>
<dbReference type="GO" id="GO:0140359">
    <property type="term" value="F:ABC-type transporter activity"/>
    <property type="evidence" value="ECO:0007669"/>
    <property type="project" value="InterPro"/>
</dbReference>
<evidence type="ECO:0000256" key="7">
    <source>
        <dbReference type="SAM" id="Phobius"/>
    </source>
</evidence>
<proteinExistence type="predicted"/>
<dbReference type="GO" id="GO:0016887">
    <property type="term" value="F:ATP hydrolysis activity"/>
    <property type="evidence" value="ECO:0007669"/>
    <property type="project" value="InterPro"/>
</dbReference>
<dbReference type="InterPro" id="IPR011527">
    <property type="entry name" value="ABC1_TM_dom"/>
</dbReference>
<dbReference type="OrthoDB" id="9806127at2"/>
<evidence type="ECO:0000256" key="5">
    <source>
        <dbReference type="ARBA" id="ARBA00022989"/>
    </source>
</evidence>
<dbReference type="InterPro" id="IPR003439">
    <property type="entry name" value="ABC_transporter-like_ATP-bd"/>
</dbReference>
<keyword evidence="4" id="KW-0067">ATP-binding</keyword>
<dbReference type="PROSITE" id="PS00211">
    <property type="entry name" value="ABC_TRANSPORTER_1"/>
    <property type="match status" value="1"/>
</dbReference>
<keyword evidence="6 7" id="KW-0472">Membrane</keyword>
<comment type="caution">
    <text evidence="10">The sequence shown here is derived from an EMBL/GenBank/DDBJ whole genome shotgun (WGS) entry which is preliminary data.</text>
</comment>
<evidence type="ECO:0000256" key="2">
    <source>
        <dbReference type="ARBA" id="ARBA00022692"/>
    </source>
</evidence>
<dbReference type="SUPFAM" id="SSF90123">
    <property type="entry name" value="ABC transporter transmembrane region"/>
    <property type="match status" value="1"/>
</dbReference>
<dbReference type="GO" id="GO:0005524">
    <property type="term" value="F:ATP binding"/>
    <property type="evidence" value="ECO:0007669"/>
    <property type="project" value="UniProtKB-KW"/>
</dbReference>
<dbReference type="InterPro" id="IPR017871">
    <property type="entry name" value="ABC_transporter-like_CS"/>
</dbReference>
<name>A0A3M8KBQ7_9CORY</name>
<keyword evidence="11" id="KW-1185">Reference proteome</keyword>
<gene>
    <name evidence="10" type="ORF">C5L39_00085</name>
</gene>
<sequence>MASPLDRRLLELVPPVGRFIASAGITQALVTASLLVRGVLIGWVAARVVADGADLASVMWPLLWLALAVLAHGVISHLAQRRAAASVGEVIDSLRSSALAALGRQDPRTVQEKSAHWRTVLTDGLEQFRPYLSEFLPSLIAVVLATPASLAVIFWFDPLSGFIALVTLPLIPLFMILIGKLTAARTQRRLSVTASLGGQLADLLSGSLTLRALGVTKQPARQIRSTGAAQEAATMSVLRLAFLSSFALEFLATLSVALVAVSIGLRLVAGDLSLAAGLIVLIVIPEVYNPVRQVGTKFHAAADGLAATTEILDLIENDNREQAPARYVELIKSIDVEVEHLQVRGRDGHHPEDLSFTASPGQVTILHGPNGSGKSTVFLALLGLLPNASVSGVVRAPSLEHTSYLPAEPIITTGTVSDNLVLLGATTNRIADCATEVELDLPMDRALTYGGGGLSAGQAQRLALARTLALGNELPRLLVLDEPSAHLSPELVERLCQVLRQRCQRGDTVLVATHDQRLLTIADKVVEL</sequence>
<dbReference type="PANTHER" id="PTHR24221:SF590">
    <property type="entry name" value="COMPONENT LINKED WITH THE ASSEMBLY OF CYTOCHROME' TRANSPORT TRANSMEMBRANE ATP-BINDING PROTEIN ABC TRANSPORTER CYDD-RELATED"/>
    <property type="match status" value="1"/>
</dbReference>
<protein>
    <submittedName>
        <fullName evidence="10">ABC transporter</fullName>
    </submittedName>
</protein>
<feature type="transmembrane region" description="Helical" evidence="7">
    <location>
        <begin position="162"/>
        <end position="181"/>
    </location>
</feature>
<keyword evidence="5 7" id="KW-1133">Transmembrane helix</keyword>
<organism evidence="10 11">
    <name type="scientific">Corynebacterium alimapuense</name>
    <dbReference type="NCBI Taxonomy" id="1576874"/>
    <lineage>
        <taxon>Bacteria</taxon>
        <taxon>Bacillati</taxon>
        <taxon>Actinomycetota</taxon>
        <taxon>Actinomycetes</taxon>
        <taxon>Mycobacteriales</taxon>
        <taxon>Corynebacteriaceae</taxon>
        <taxon>Corynebacterium</taxon>
    </lineage>
</organism>
<dbReference type="AlphaFoldDB" id="A0A3M8KBQ7"/>
<evidence type="ECO:0000256" key="4">
    <source>
        <dbReference type="ARBA" id="ARBA00022840"/>
    </source>
</evidence>
<comment type="subcellular location">
    <subcellularLocation>
        <location evidence="1">Cell membrane</location>
        <topology evidence="1">Multi-pass membrane protein</topology>
    </subcellularLocation>
</comment>
<feature type="domain" description="ABC transmembrane type-1" evidence="9">
    <location>
        <begin position="23"/>
        <end position="303"/>
    </location>
</feature>
<evidence type="ECO:0000259" key="8">
    <source>
        <dbReference type="PROSITE" id="PS50893"/>
    </source>
</evidence>
<evidence type="ECO:0000256" key="6">
    <source>
        <dbReference type="ARBA" id="ARBA00023136"/>
    </source>
</evidence>
<dbReference type="InterPro" id="IPR036640">
    <property type="entry name" value="ABC1_TM_sf"/>
</dbReference>
<evidence type="ECO:0000259" key="9">
    <source>
        <dbReference type="PROSITE" id="PS50929"/>
    </source>
</evidence>
<reference evidence="10 11" key="1">
    <citation type="submission" date="2018-02" db="EMBL/GenBank/DDBJ databases">
        <title>Corynebacterium alimpuense sp. nov., a marine obligate actinomycete isolated from sediments of Valparaiso bay, Chile.</title>
        <authorList>
            <person name="Claverias F."/>
            <person name="Gonzales-Siles L."/>
            <person name="Salva-Serra F."/>
            <person name="Inganaes E."/>
            <person name="Molin K."/>
            <person name="Cumsille A."/>
            <person name="Undabarrena A."/>
            <person name="Couve E."/>
            <person name="Moore E.R.B."/>
            <person name="Gomila M."/>
            <person name="Camara B."/>
        </authorList>
    </citation>
    <scope>NUCLEOTIDE SEQUENCE [LARGE SCALE GENOMIC DNA]</scope>
    <source>
        <strain evidence="10 11">CCUG 69366</strain>
    </source>
</reference>